<feature type="compositionally biased region" description="Polar residues" evidence="3">
    <location>
        <begin position="123"/>
        <end position="134"/>
    </location>
</feature>
<organism evidence="4 5">
    <name type="scientific">Dibothriocephalus latus</name>
    <name type="common">Fish tapeworm</name>
    <name type="synonym">Diphyllobothrium latum</name>
    <dbReference type="NCBI Taxonomy" id="60516"/>
    <lineage>
        <taxon>Eukaryota</taxon>
        <taxon>Metazoa</taxon>
        <taxon>Spiralia</taxon>
        <taxon>Lophotrochozoa</taxon>
        <taxon>Platyhelminthes</taxon>
        <taxon>Cestoda</taxon>
        <taxon>Eucestoda</taxon>
        <taxon>Diphyllobothriidea</taxon>
        <taxon>Diphyllobothriidae</taxon>
        <taxon>Dibothriocephalus</taxon>
    </lineage>
</organism>
<evidence type="ECO:0000256" key="1">
    <source>
        <dbReference type="ARBA" id="ARBA00004123"/>
    </source>
</evidence>
<dbReference type="GO" id="GO:0005658">
    <property type="term" value="C:alpha DNA polymerase:primase complex"/>
    <property type="evidence" value="ECO:0007669"/>
    <property type="project" value="TreeGrafter"/>
</dbReference>
<dbReference type="PANTHER" id="PTHR23061:SF12">
    <property type="entry name" value="DNA POLYMERASE ALPHA SUBUNIT B"/>
    <property type="match status" value="1"/>
</dbReference>
<dbReference type="OrthoDB" id="336885at2759"/>
<keyword evidence="5" id="KW-1185">Reference proteome</keyword>
<evidence type="ECO:0000256" key="2">
    <source>
        <dbReference type="ARBA" id="ARBA00023242"/>
    </source>
</evidence>
<protein>
    <submittedName>
        <fullName evidence="4">Uncharacterized protein</fullName>
    </submittedName>
</protein>
<name>A0A3P7MCB3_DIBLA</name>
<dbReference type="AlphaFoldDB" id="A0A3P7MCB3"/>
<dbReference type="InterPro" id="IPR016722">
    <property type="entry name" value="DNA_pol_alpha_bsu"/>
</dbReference>
<sequence>MARLCRHILTSGSFYPVHPPAEGLPLDYPLWQEHAIFASSPHCLILPSRLRPVIKVTSFLCGSSILTCDVRQQGPLGWDLCVNPGFVSRTAGNGSYARLVLSHGSSAEENSNLDATGDVPSAMESQADSTISASQQQQQQQPISAEGEVVQL</sequence>
<proteinExistence type="predicted"/>
<keyword evidence="2" id="KW-0539">Nucleus</keyword>
<evidence type="ECO:0000313" key="5">
    <source>
        <dbReference type="Proteomes" id="UP000281553"/>
    </source>
</evidence>
<dbReference type="Proteomes" id="UP000281553">
    <property type="component" value="Unassembled WGS sequence"/>
</dbReference>
<reference evidence="4 5" key="1">
    <citation type="submission" date="2018-11" db="EMBL/GenBank/DDBJ databases">
        <authorList>
            <consortium name="Pathogen Informatics"/>
        </authorList>
    </citation>
    <scope>NUCLEOTIDE SEQUENCE [LARGE SCALE GENOMIC DNA]</scope>
</reference>
<dbReference type="EMBL" id="UYRU01076549">
    <property type="protein sequence ID" value="VDN27074.1"/>
    <property type="molecule type" value="Genomic_DNA"/>
</dbReference>
<accession>A0A3P7MCB3</accession>
<dbReference type="GO" id="GO:0006270">
    <property type="term" value="P:DNA replication initiation"/>
    <property type="evidence" value="ECO:0007669"/>
    <property type="project" value="TreeGrafter"/>
</dbReference>
<evidence type="ECO:0000256" key="3">
    <source>
        <dbReference type="SAM" id="MobiDB-lite"/>
    </source>
</evidence>
<comment type="subcellular location">
    <subcellularLocation>
        <location evidence="1">Nucleus</location>
    </subcellularLocation>
</comment>
<dbReference type="Gene3D" id="3.60.21.60">
    <property type="match status" value="1"/>
</dbReference>
<dbReference type="PANTHER" id="PTHR23061">
    <property type="entry name" value="DNA POLYMERASE 2 ALPHA 70 KDA SUBUNIT"/>
    <property type="match status" value="1"/>
</dbReference>
<feature type="region of interest" description="Disordered" evidence="3">
    <location>
        <begin position="107"/>
        <end position="152"/>
    </location>
</feature>
<evidence type="ECO:0000313" key="4">
    <source>
        <dbReference type="EMBL" id="VDN27074.1"/>
    </source>
</evidence>
<gene>
    <name evidence="4" type="ORF">DILT_LOCUS14936</name>
</gene>